<comment type="caution">
    <text evidence="2">The sequence shown here is derived from an EMBL/GenBank/DDBJ whole genome shotgun (WGS) entry which is preliminary data.</text>
</comment>
<accession>A0A2G5T160</accession>
<keyword evidence="3" id="KW-1185">Reference proteome</keyword>
<organism evidence="2 3">
    <name type="scientific">Caenorhabditis nigoni</name>
    <dbReference type="NCBI Taxonomy" id="1611254"/>
    <lineage>
        <taxon>Eukaryota</taxon>
        <taxon>Metazoa</taxon>
        <taxon>Ecdysozoa</taxon>
        <taxon>Nematoda</taxon>
        <taxon>Chromadorea</taxon>
        <taxon>Rhabditida</taxon>
        <taxon>Rhabditina</taxon>
        <taxon>Rhabditomorpha</taxon>
        <taxon>Rhabditoidea</taxon>
        <taxon>Rhabditidae</taxon>
        <taxon>Peloderinae</taxon>
        <taxon>Caenorhabditis</taxon>
    </lineage>
</organism>
<name>A0A2G5T160_9PELO</name>
<evidence type="ECO:0000313" key="3">
    <source>
        <dbReference type="Proteomes" id="UP000230233"/>
    </source>
</evidence>
<sequence length="100" mass="11251">MLPRRQKSIANAKPSSQNAHEIREHHRAKTSNRGDLSNSNQEQPHQSRSGIEEDRKDEEEGGKRSEPPATDQPMDDNVRDSTGSPQMSTFQTEIPSNKSK</sequence>
<protein>
    <submittedName>
        <fullName evidence="2">Uncharacterized protein</fullName>
    </submittedName>
</protein>
<dbReference type="EMBL" id="PDUG01000006">
    <property type="protein sequence ID" value="PIC21010.1"/>
    <property type="molecule type" value="Genomic_DNA"/>
</dbReference>
<evidence type="ECO:0000256" key="1">
    <source>
        <dbReference type="SAM" id="MobiDB-lite"/>
    </source>
</evidence>
<feature type="compositionally biased region" description="Polar residues" evidence="1">
    <location>
        <begin position="80"/>
        <end position="100"/>
    </location>
</feature>
<reference evidence="3" key="1">
    <citation type="submission" date="2017-10" db="EMBL/GenBank/DDBJ databases">
        <title>Rapid genome shrinkage in a self-fertile nematode reveals novel sperm competition proteins.</title>
        <authorList>
            <person name="Yin D."/>
            <person name="Schwarz E.M."/>
            <person name="Thomas C.G."/>
            <person name="Felde R.L."/>
            <person name="Korf I.F."/>
            <person name="Cutter A.D."/>
            <person name="Schartner C.M."/>
            <person name="Ralston E.J."/>
            <person name="Meyer B.J."/>
            <person name="Haag E.S."/>
        </authorList>
    </citation>
    <scope>NUCLEOTIDE SEQUENCE [LARGE SCALE GENOMIC DNA]</scope>
    <source>
        <strain evidence="3">JU1422</strain>
    </source>
</reference>
<evidence type="ECO:0000313" key="2">
    <source>
        <dbReference type="EMBL" id="PIC21010.1"/>
    </source>
</evidence>
<gene>
    <name evidence="2" type="primary">Cnig_chr_X.g26002</name>
    <name evidence="2" type="ORF">B9Z55_026002</name>
</gene>
<dbReference type="AlphaFoldDB" id="A0A2G5T160"/>
<feature type="region of interest" description="Disordered" evidence="1">
    <location>
        <begin position="1"/>
        <end position="100"/>
    </location>
</feature>
<feature type="compositionally biased region" description="Polar residues" evidence="1">
    <location>
        <begin position="31"/>
        <end position="49"/>
    </location>
</feature>
<dbReference type="Proteomes" id="UP000230233">
    <property type="component" value="Chromosome X"/>
</dbReference>
<proteinExistence type="predicted"/>